<gene>
    <name evidence="1" type="ORF">GPU96_10g20300</name>
</gene>
<accession>A0A9Q9CE76</accession>
<reference evidence="1" key="1">
    <citation type="submission" date="2021-05" db="EMBL/GenBank/DDBJ databases">
        <title>Encephalitozoon hellem ATCC 50604 Complete Genome.</title>
        <authorList>
            <person name="Mascarenhas dos Santos A.C."/>
            <person name="Julian A.T."/>
            <person name="Pombert J.-F."/>
        </authorList>
    </citation>
    <scope>NUCLEOTIDE SEQUENCE</scope>
    <source>
        <strain evidence="1">ATCC 50604</strain>
    </source>
</reference>
<organism evidence="1 2">
    <name type="scientific">Encephalitozoon hellem</name>
    <name type="common">Microsporidian parasite</name>
    <dbReference type="NCBI Taxonomy" id="27973"/>
    <lineage>
        <taxon>Eukaryota</taxon>
        <taxon>Fungi</taxon>
        <taxon>Fungi incertae sedis</taxon>
        <taxon>Microsporidia</taxon>
        <taxon>Unikaryonidae</taxon>
        <taxon>Encephalitozoon</taxon>
    </lineage>
</organism>
<sequence>MEESINNWRSSSLKGTPCRVFREEIHGPLRILTSPNNIGVVLLEPGSSYQFIEKNLNRRIRKKTDFIVVNGHAASLPFDFTLKEIAEDGGEEYAAIIYKQ</sequence>
<dbReference type="EMBL" id="CP075156">
    <property type="protein sequence ID" value="UTX44238.1"/>
    <property type="molecule type" value="Genomic_DNA"/>
</dbReference>
<name>A0A9Q9CE76_ENCHE</name>
<evidence type="ECO:0000313" key="2">
    <source>
        <dbReference type="Proteomes" id="UP001059546"/>
    </source>
</evidence>
<dbReference type="AlphaFoldDB" id="A0A9Q9CE76"/>
<protein>
    <submittedName>
        <fullName evidence="1">Uncharacterized protein</fullName>
    </submittedName>
</protein>
<evidence type="ECO:0000313" key="1">
    <source>
        <dbReference type="EMBL" id="UTX44238.1"/>
    </source>
</evidence>
<dbReference type="Proteomes" id="UP001059546">
    <property type="component" value="Chromosome X"/>
</dbReference>
<proteinExistence type="predicted"/>